<feature type="transmembrane region" description="Helical" evidence="1">
    <location>
        <begin position="118"/>
        <end position="145"/>
    </location>
</feature>
<evidence type="ECO:0000313" key="2">
    <source>
        <dbReference type="EMBL" id="MBD3108455.1"/>
    </source>
</evidence>
<comment type="caution">
    <text evidence="2">The sequence shown here is derived from an EMBL/GenBank/DDBJ whole genome shotgun (WGS) entry which is preliminary data.</text>
</comment>
<dbReference type="RefSeq" id="WP_190997998.1">
    <property type="nucleotide sequence ID" value="NZ_JACXSI010000018.1"/>
</dbReference>
<keyword evidence="1" id="KW-0472">Membrane</keyword>
<evidence type="ECO:0000313" key="3">
    <source>
        <dbReference type="Proteomes" id="UP000602076"/>
    </source>
</evidence>
<reference evidence="2" key="1">
    <citation type="submission" date="2020-09" db="EMBL/GenBank/DDBJ databases">
        <title>Bacillus faecalis sp. nov., a moderately halophilic bacterium isolated from cow faeces.</title>
        <authorList>
            <person name="Jiang L."/>
            <person name="Lee J."/>
        </authorList>
    </citation>
    <scope>NUCLEOTIDE SEQUENCE</scope>
    <source>
        <strain evidence="2">AGMB 02131</strain>
    </source>
</reference>
<feature type="transmembrane region" description="Helical" evidence="1">
    <location>
        <begin position="14"/>
        <end position="33"/>
    </location>
</feature>
<evidence type="ECO:0000256" key="1">
    <source>
        <dbReference type="SAM" id="Phobius"/>
    </source>
</evidence>
<proteinExistence type="predicted"/>
<organism evidence="2 3">
    <name type="scientific">Peribacillus faecalis</name>
    <dbReference type="NCBI Taxonomy" id="2772559"/>
    <lineage>
        <taxon>Bacteria</taxon>
        <taxon>Bacillati</taxon>
        <taxon>Bacillota</taxon>
        <taxon>Bacilli</taxon>
        <taxon>Bacillales</taxon>
        <taxon>Bacillaceae</taxon>
        <taxon>Peribacillus</taxon>
    </lineage>
</organism>
<feature type="transmembrane region" description="Helical" evidence="1">
    <location>
        <begin position="185"/>
        <end position="204"/>
    </location>
</feature>
<name>A0A927HAA4_9BACI</name>
<keyword evidence="1" id="KW-0812">Transmembrane</keyword>
<dbReference type="EMBL" id="JACXSI010000018">
    <property type="protein sequence ID" value="MBD3108455.1"/>
    <property type="molecule type" value="Genomic_DNA"/>
</dbReference>
<sequence length="270" mass="30806">MKFSTFIETDLRKIIPFLIGLYVLATAGFQAIFMKLVGNVNEGLVQMTLQNGMTMEELLKDIDPISLTAIIDENPFPILALFFVGLLLIIIGFYLWYKEWFGASKRIYLLLSMKGSRFRIFFSKLIVFLFVFLAYYGIILLNLIIGSQIMKLMLPDGAVAEHLVQSFLLHSQFIGFVLPTSLSALFYHICFIVMIFSILSVFVLMDRSKRIAGMFSGFLYVSGSIAIFIYINTLELYTSEKTMADWAFTSVFILLSAMISHYLLKRKVSI</sequence>
<feature type="transmembrane region" description="Helical" evidence="1">
    <location>
        <begin position="211"/>
        <end position="231"/>
    </location>
</feature>
<feature type="transmembrane region" description="Helical" evidence="1">
    <location>
        <begin position="243"/>
        <end position="264"/>
    </location>
</feature>
<feature type="transmembrane region" description="Helical" evidence="1">
    <location>
        <begin position="76"/>
        <end position="97"/>
    </location>
</feature>
<keyword evidence="3" id="KW-1185">Reference proteome</keyword>
<dbReference type="Proteomes" id="UP000602076">
    <property type="component" value="Unassembled WGS sequence"/>
</dbReference>
<keyword evidence="1" id="KW-1133">Transmembrane helix</keyword>
<dbReference type="AlphaFoldDB" id="A0A927HAA4"/>
<gene>
    <name evidence="2" type="ORF">IEO70_08755</name>
</gene>
<accession>A0A927HAA4</accession>
<protein>
    <submittedName>
        <fullName evidence="2">Uncharacterized protein</fullName>
    </submittedName>
</protein>